<dbReference type="SUPFAM" id="SSF51658">
    <property type="entry name" value="Xylose isomerase-like"/>
    <property type="match status" value="1"/>
</dbReference>
<name>A0ABN2HGQ8_9ACTN</name>
<keyword evidence="2" id="KW-0413">Isomerase</keyword>
<proteinExistence type="predicted"/>
<protein>
    <submittedName>
        <fullName evidence="2">Sugar phosphate isomerase/epimerase</fullName>
    </submittedName>
</protein>
<dbReference type="PANTHER" id="PTHR12110">
    <property type="entry name" value="HYDROXYPYRUVATE ISOMERASE"/>
    <property type="match status" value="1"/>
</dbReference>
<evidence type="ECO:0000313" key="2">
    <source>
        <dbReference type="EMBL" id="GAA1687676.1"/>
    </source>
</evidence>
<organism evidence="2 3">
    <name type="scientific">Fodinicola feengrottensis</name>
    <dbReference type="NCBI Taxonomy" id="435914"/>
    <lineage>
        <taxon>Bacteria</taxon>
        <taxon>Bacillati</taxon>
        <taxon>Actinomycetota</taxon>
        <taxon>Actinomycetes</taxon>
        <taxon>Mycobacteriales</taxon>
        <taxon>Fodinicola</taxon>
    </lineage>
</organism>
<dbReference type="InterPro" id="IPR036237">
    <property type="entry name" value="Xyl_isomerase-like_sf"/>
</dbReference>
<evidence type="ECO:0000313" key="3">
    <source>
        <dbReference type="Proteomes" id="UP001500618"/>
    </source>
</evidence>
<feature type="domain" description="Xylose isomerase-like TIM barrel" evidence="1">
    <location>
        <begin position="22"/>
        <end position="230"/>
    </location>
</feature>
<sequence>MLRPGLVSVTFRQLSVPEVVGVAAKAGLAAVEWGGDIHVPDPAAAAIARTLTADAGLSVAAYGSYFRAGVSDPADLEAILTTAAELGAPYVRVWAGTVGSADASAEQRLAVVDALAAASRQAAAHGVGIVVEYHPKTLTDTLDSALRLFDEVGPDVRPYWQPWDCFQVAEARTEVRALLARGLPTVHVFSWDTDGRRLPLAAGEAMWRGVLEELAAAGGPRNALLEFVAADDPATFAADAETLLTWLR</sequence>
<dbReference type="Gene3D" id="3.20.20.150">
    <property type="entry name" value="Divalent-metal-dependent TIM barrel enzymes"/>
    <property type="match status" value="1"/>
</dbReference>
<dbReference type="EMBL" id="BAAANY010000015">
    <property type="protein sequence ID" value="GAA1687676.1"/>
    <property type="molecule type" value="Genomic_DNA"/>
</dbReference>
<keyword evidence="3" id="KW-1185">Reference proteome</keyword>
<reference evidence="2 3" key="1">
    <citation type="journal article" date="2019" name="Int. J. Syst. Evol. Microbiol.">
        <title>The Global Catalogue of Microorganisms (GCM) 10K type strain sequencing project: providing services to taxonomists for standard genome sequencing and annotation.</title>
        <authorList>
            <consortium name="The Broad Institute Genomics Platform"/>
            <consortium name="The Broad Institute Genome Sequencing Center for Infectious Disease"/>
            <person name="Wu L."/>
            <person name="Ma J."/>
        </authorList>
    </citation>
    <scope>NUCLEOTIDE SEQUENCE [LARGE SCALE GENOMIC DNA]</scope>
    <source>
        <strain evidence="2 3">JCM 14718</strain>
    </source>
</reference>
<comment type="caution">
    <text evidence="2">The sequence shown here is derived from an EMBL/GenBank/DDBJ whole genome shotgun (WGS) entry which is preliminary data.</text>
</comment>
<dbReference type="InterPro" id="IPR050312">
    <property type="entry name" value="IolE/XylAMocC-like"/>
</dbReference>
<evidence type="ECO:0000259" key="1">
    <source>
        <dbReference type="Pfam" id="PF01261"/>
    </source>
</evidence>
<dbReference type="Pfam" id="PF01261">
    <property type="entry name" value="AP_endonuc_2"/>
    <property type="match status" value="1"/>
</dbReference>
<dbReference type="Proteomes" id="UP001500618">
    <property type="component" value="Unassembled WGS sequence"/>
</dbReference>
<dbReference type="GO" id="GO:0016853">
    <property type="term" value="F:isomerase activity"/>
    <property type="evidence" value="ECO:0007669"/>
    <property type="project" value="UniProtKB-KW"/>
</dbReference>
<accession>A0ABN2HGQ8</accession>
<gene>
    <name evidence="2" type="ORF">GCM10009765_41460</name>
</gene>
<dbReference type="PANTHER" id="PTHR12110:SF41">
    <property type="entry name" value="INOSOSE DEHYDRATASE"/>
    <property type="match status" value="1"/>
</dbReference>
<dbReference type="InterPro" id="IPR013022">
    <property type="entry name" value="Xyl_isomerase-like_TIM-brl"/>
</dbReference>